<proteinExistence type="predicted"/>
<keyword evidence="2" id="KW-1185">Reference proteome</keyword>
<evidence type="ECO:0000313" key="2">
    <source>
        <dbReference type="Proteomes" id="UP001208567"/>
    </source>
</evidence>
<comment type="caution">
    <text evidence="1">The sequence shown here is derived from an EMBL/GenBank/DDBJ whole genome shotgun (WGS) entry which is preliminary data.</text>
</comment>
<organism evidence="1 2">
    <name type="scientific">Clostridium omnivorum</name>
    <dbReference type="NCBI Taxonomy" id="1604902"/>
    <lineage>
        <taxon>Bacteria</taxon>
        <taxon>Bacillati</taxon>
        <taxon>Bacillota</taxon>
        <taxon>Clostridia</taxon>
        <taxon>Eubacteriales</taxon>
        <taxon>Clostridiaceae</taxon>
        <taxon>Clostridium</taxon>
    </lineage>
</organism>
<sequence>MKSSEIDIYDEIEFRSWVKKINLALDDQNYCNIIEDHNREMDNRKNISKNRYLENLPFEVRWSMEREINPYQNERKTVVMSINTSEKTRAKAYKFMNAFINNISKIGGRVYVDKTEDNDNTMFTLLESRYKCNLYEKQVKLRNRIKTENREMSPLYESEYNGDLYFEVFAEDKNDKWESLQTIDINNSHVVESELADLFWKLRDDAISKKIIIDQEIAKQQELREKQIRQCEEDKIREERTRLEKEELVKKQKMQEKIKTHMDKWEYTNRVLMYINELRSVSGVSDNERTLLLNYCDYVEKIYSKSEVYKEILEFSQELET</sequence>
<gene>
    <name evidence="1" type="ORF">bsdE14_25370</name>
</gene>
<dbReference type="RefSeq" id="WP_264850409.1">
    <property type="nucleotide sequence ID" value="NZ_BRXR01000001.1"/>
</dbReference>
<dbReference type="Proteomes" id="UP001208567">
    <property type="component" value="Unassembled WGS sequence"/>
</dbReference>
<name>A0ABQ5N7G1_9CLOT</name>
<protein>
    <submittedName>
        <fullName evidence="1">Uncharacterized protein</fullName>
    </submittedName>
</protein>
<evidence type="ECO:0000313" key="1">
    <source>
        <dbReference type="EMBL" id="GLC31127.1"/>
    </source>
</evidence>
<reference evidence="1 2" key="1">
    <citation type="journal article" date="2024" name="Int. J. Syst. Evol. Microbiol.">
        <title>Clostridium omnivorum sp. nov., isolated from anoxic soil under the treatment of reductive soil disinfestation.</title>
        <authorList>
            <person name="Ueki A."/>
            <person name="Tonouchi A."/>
            <person name="Kaku N."/>
            <person name="Honma S."/>
            <person name="Ueki K."/>
        </authorList>
    </citation>
    <scope>NUCLEOTIDE SEQUENCE [LARGE SCALE GENOMIC DNA]</scope>
    <source>
        <strain evidence="1 2">E14</strain>
    </source>
</reference>
<accession>A0ABQ5N7G1</accession>
<dbReference type="EMBL" id="BRXR01000001">
    <property type="protein sequence ID" value="GLC31127.1"/>
    <property type="molecule type" value="Genomic_DNA"/>
</dbReference>